<dbReference type="SUPFAM" id="SSF117130">
    <property type="entry name" value="CsrA-like"/>
    <property type="match status" value="1"/>
</dbReference>
<dbReference type="PANTHER" id="PTHR34984:SF1">
    <property type="entry name" value="CARBON STORAGE REGULATOR"/>
    <property type="match status" value="1"/>
</dbReference>
<dbReference type="GO" id="GO:0005829">
    <property type="term" value="C:cytosol"/>
    <property type="evidence" value="ECO:0007669"/>
    <property type="project" value="TreeGrafter"/>
</dbReference>
<proteinExistence type="inferred from homology"/>
<protein>
    <recommendedName>
        <fullName evidence="4">Translational regulator CsrA</fullName>
    </recommendedName>
</protein>
<organism evidence="5 6">
    <name type="scientific">Rhodopirellula maiorica SM1</name>
    <dbReference type="NCBI Taxonomy" id="1265738"/>
    <lineage>
        <taxon>Bacteria</taxon>
        <taxon>Pseudomonadati</taxon>
        <taxon>Planctomycetota</taxon>
        <taxon>Planctomycetia</taxon>
        <taxon>Pirellulales</taxon>
        <taxon>Pirellulaceae</taxon>
        <taxon>Novipirellula</taxon>
    </lineage>
</organism>
<dbReference type="NCBIfam" id="NF002469">
    <property type="entry name" value="PRK01712.1"/>
    <property type="match status" value="1"/>
</dbReference>
<dbReference type="GO" id="GO:0048027">
    <property type="term" value="F:mRNA 5'-UTR binding"/>
    <property type="evidence" value="ECO:0007669"/>
    <property type="project" value="UniProtKB-UniRule"/>
</dbReference>
<dbReference type="Proteomes" id="UP000011991">
    <property type="component" value="Unassembled WGS sequence"/>
</dbReference>
<dbReference type="Gene3D" id="2.60.40.4380">
    <property type="entry name" value="Translational regulator CsrA"/>
    <property type="match status" value="1"/>
</dbReference>
<dbReference type="NCBIfam" id="TIGR00202">
    <property type="entry name" value="csrA"/>
    <property type="match status" value="1"/>
</dbReference>
<comment type="caution">
    <text evidence="5">The sequence shown here is derived from an EMBL/GenBank/DDBJ whole genome shotgun (WGS) entry which is preliminary data.</text>
</comment>
<dbReference type="AlphaFoldDB" id="M5RMH8"/>
<evidence type="ECO:0000256" key="4">
    <source>
        <dbReference type="HAMAP-Rule" id="MF_00167"/>
    </source>
</evidence>
<gene>
    <name evidence="4" type="primary">csrA</name>
    <name evidence="5" type="ORF">RMSM_02542</name>
</gene>
<dbReference type="GO" id="GO:0006402">
    <property type="term" value="P:mRNA catabolic process"/>
    <property type="evidence" value="ECO:0007669"/>
    <property type="project" value="InterPro"/>
</dbReference>
<dbReference type="Pfam" id="PF02599">
    <property type="entry name" value="CsrA"/>
    <property type="match status" value="1"/>
</dbReference>
<comment type="similarity">
    <text evidence="4">Belongs to the CsrA/RsmA family.</text>
</comment>
<comment type="function">
    <text evidence="4">A translational regulator that binds mRNA to regulate translation initiation and/or mRNA stability. Usually binds in the 5'-UTR at or near the Shine-Dalgarno sequence preventing ribosome-binding, thus repressing translation. Its main target seems to be the major flagellin gene, while its function is anatagonized by FliW.</text>
</comment>
<dbReference type="GO" id="GO:1902208">
    <property type="term" value="P:regulation of bacterial-type flagellum assembly"/>
    <property type="evidence" value="ECO:0007669"/>
    <property type="project" value="UniProtKB-UniRule"/>
</dbReference>
<evidence type="ECO:0000256" key="1">
    <source>
        <dbReference type="ARBA" id="ARBA00022490"/>
    </source>
</evidence>
<keyword evidence="4" id="KW-1005">Bacterial flagellum biogenesis</keyword>
<sequence length="88" mass="9720">MFFVFSPFWRPAVATSLLESRIDGEQAMLVLSRKPGETICVGNAIEVTVMEIRGDRVRIGIKAPKTVPVHRSEVMDRIVKAAIHGGTE</sequence>
<dbReference type="PANTHER" id="PTHR34984">
    <property type="entry name" value="CARBON STORAGE REGULATOR"/>
    <property type="match status" value="1"/>
</dbReference>
<keyword evidence="2 4" id="KW-0810">Translation regulation</keyword>
<name>M5RMH8_9BACT</name>
<dbReference type="EMBL" id="ANOG01000361">
    <property type="protein sequence ID" value="EMI20510.1"/>
    <property type="molecule type" value="Genomic_DNA"/>
</dbReference>
<dbReference type="PATRIC" id="fig|1265738.3.peg.2556"/>
<evidence type="ECO:0000313" key="6">
    <source>
        <dbReference type="Proteomes" id="UP000011991"/>
    </source>
</evidence>
<comment type="subcellular location">
    <subcellularLocation>
        <location evidence="4">Cytoplasm</location>
    </subcellularLocation>
</comment>
<keyword evidence="6" id="KW-1185">Reference proteome</keyword>
<keyword evidence="3 4" id="KW-0694">RNA-binding</keyword>
<dbReference type="GO" id="GO:0006109">
    <property type="term" value="P:regulation of carbohydrate metabolic process"/>
    <property type="evidence" value="ECO:0007669"/>
    <property type="project" value="InterPro"/>
</dbReference>
<reference evidence="5 6" key="1">
    <citation type="journal article" date="2013" name="Mar. Genomics">
        <title>Expression of sulfatases in Rhodopirellula baltica and the diversity of sulfatases in the genus Rhodopirellula.</title>
        <authorList>
            <person name="Wegner C.E."/>
            <person name="Richter-Heitmann T."/>
            <person name="Klindworth A."/>
            <person name="Klockow C."/>
            <person name="Richter M."/>
            <person name="Achstetter T."/>
            <person name="Glockner F.O."/>
            <person name="Harder J."/>
        </authorList>
    </citation>
    <scope>NUCLEOTIDE SEQUENCE [LARGE SCALE GENOMIC DNA]</scope>
    <source>
        <strain evidence="5 6">SM1</strain>
    </source>
</reference>
<comment type="subunit">
    <text evidence="4">Homodimer; the beta-strands of each monomer intercalate to form a hydrophobic core, while the alpha-helices form wings that extend away from the core.</text>
</comment>
<evidence type="ECO:0000256" key="2">
    <source>
        <dbReference type="ARBA" id="ARBA00022845"/>
    </source>
</evidence>
<evidence type="ECO:0000313" key="5">
    <source>
        <dbReference type="EMBL" id="EMI20510.1"/>
    </source>
</evidence>
<dbReference type="InterPro" id="IPR003751">
    <property type="entry name" value="CsrA"/>
</dbReference>
<dbReference type="GO" id="GO:0045947">
    <property type="term" value="P:negative regulation of translational initiation"/>
    <property type="evidence" value="ECO:0007669"/>
    <property type="project" value="UniProtKB-UniRule"/>
</dbReference>
<dbReference type="GO" id="GO:0044781">
    <property type="term" value="P:bacterial-type flagellum organization"/>
    <property type="evidence" value="ECO:0007669"/>
    <property type="project" value="UniProtKB-KW"/>
</dbReference>
<dbReference type="InterPro" id="IPR036107">
    <property type="entry name" value="CsrA_sf"/>
</dbReference>
<accession>M5RMH8</accession>
<dbReference type="HAMAP" id="MF_00167">
    <property type="entry name" value="CsrA"/>
    <property type="match status" value="1"/>
</dbReference>
<keyword evidence="1 4" id="KW-0963">Cytoplasm</keyword>
<keyword evidence="4" id="KW-0678">Repressor</keyword>
<evidence type="ECO:0000256" key="3">
    <source>
        <dbReference type="ARBA" id="ARBA00022884"/>
    </source>
</evidence>